<dbReference type="Proteomes" id="UP000799770">
    <property type="component" value="Unassembled WGS sequence"/>
</dbReference>
<evidence type="ECO:0000313" key="3">
    <source>
        <dbReference type="EMBL" id="KAF2123225.1"/>
    </source>
</evidence>
<keyword evidence="4" id="KW-1185">Reference proteome</keyword>
<evidence type="ECO:0000313" key="4">
    <source>
        <dbReference type="Proteomes" id="UP000799770"/>
    </source>
</evidence>
<keyword evidence="1 3" id="KW-0378">Hydrolase</keyword>
<dbReference type="SMART" id="SM00939">
    <property type="entry name" value="PepX_C"/>
    <property type="match status" value="1"/>
</dbReference>
<reference evidence="3" key="1">
    <citation type="journal article" date="2020" name="Stud. Mycol.">
        <title>101 Dothideomycetes genomes: a test case for predicting lifestyles and emergence of pathogens.</title>
        <authorList>
            <person name="Haridas S."/>
            <person name="Albert R."/>
            <person name="Binder M."/>
            <person name="Bloem J."/>
            <person name="Labutti K."/>
            <person name="Salamov A."/>
            <person name="Andreopoulos B."/>
            <person name="Baker S."/>
            <person name="Barry K."/>
            <person name="Bills G."/>
            <person name="Bluhm B."/>
            <person name="Cannon C."/>
            <person name="Castanera R."/>
            <person name="Culley D."/>
            <person name="Daum C."/>
            <person name="Ezra D."/>
            <person name="Gonzalez J."/>
            <person name="Henrissat B."/>
            <person name="Kuo A."/>
            <person name="Liang C."/>
            <person name="Lipzen A."/>
            <person name="Lutzoni F."/>
            <person name="Magnuson J."/>
            <person name="Mondo S."/>
            <person name="Nolan M."/>
            <person name="Ohm R."/>
            <person name="Pangilinan J."/>
            <person name="Park H.-J."/>
            <person name="Ramirez L."/>
            <person name="Alfaro M."/>
            <person name="Sun H."/>
            <person name="Tritt A."/>
            <person name="Yoshinaga Y."/>
            <person name="Zwiers L.-H."/>
            <person name="Turgeon B."/>
            <person name="Goodwin S."/>
            <person name="Spatafora J."/>
            <person name="Crous P."/>
            <person name="Grigoriev I."/>
        </authorList>
    </citation>
    <scope>NUCLEOTIDE SEQUENCE</scope>
    <source>
        <strain evidence="3">CBS 627.86</strain>
    </source>
</reference>
<dbReference type="NCBIfam" id="TIGR00976">
    <property type="entry name" value="CocE_NonD"/>
    <property type="match status" value="1"/>
</dbReference>
<evidence type="ECO:0000256" key="1">
    <source>
        <dbReference type="ARBA" id="ARBA00022801"/>
    </source>
</evidence>
<gene>
    <name evidence="3" type="ORF">BDV96DRAFT_562125</name>
</gene>
<protein>
    <submittedName>
        <fullName evidence="3">Putative hydrolase</fullName>
    </submittedName>
</protein>
<organism evidence="3 4">
    <name type="scientific">Lophiotrema nucula</name>
    <dbReference type="NCBI Taxonomy" id="690887"/>
    <lineage>
        <taxon>Eukaryota</taxon>
        <taxon>Fungi</taxon>
        <taxon>Dikarya</taxon>
        <taxon>Ascomycota</taxon>
        <taxon>Pezizomycotina</taxon>
        <taxon>Dothideomycetes</taxon>
        <taxon>Pleosporomycetidae</taxon>
        <taxon>Pleosporales</taxon>
        <taxon>Lophiotremataceae</taxon>
        <taxon>Lophiotrema</taxon>
    </lineage>
</organism>
<dbReference type="EMBL" id="ML977310">
    <property type="protein sequence ID" value="KAF2123225.1"/>
    <property type="molecule type" value="Genomic_DNA"/>
</dbReference>
<dbReference type="Pfam" id="PF02129">
    <property type="entry name" value="Peptidase_S15"/>
    <property type="match status" value="1"/>
</dbReference>
<dbReference type="InterPro" id="IPR008979">
    <property type="entry name" value="Galactose-bd-like_sf"/>
</dbReference>
<proteinExistence type="predicted"/>
<name>A0A6A5ZW01_9PLEO</name>
<accession>A0A6A5ZW01</accession>
<sequence length="548" mass="61314">MANWTRGFFGTLFERAIGWQLGLPSETCNYRVNEARIPIGEGTQRIELVADLYRPILPDGTKTSGTVLVRCPYGRGGLMALPQVHLLAARGYQVLFVSTRGTFGSGGDFDPFRNEVEDGKGVVEWMRQQDWYTGTFATVGASYLGFTQWALLKDPPKDMVAAVISVGPHDFRRPHWETGALNLDIIGWANSIAHQEDEGWQWWSERIFGPKKVRAVFEAVPFAERAKAFFGDRAPWVHNIIGSSDLRNSYYQPMNCSEALERADIPIFLISGWYDLFLNQSMEQWEGLSKRGTNVSLTMGPWTHLGTFLNRQALRQSFEYLQEHLSGKKSVREAPLQYFVTGAEEWKKVSQFPSTTPYNFHLQPGHKLSSEPSPPDASFTQFVFDPLKPTPTLGGNLLMHGGKVDDSALAARSDVLIFETDPLSAPIEFCGQPTVELAHSTDNPYADIFLRISEVDVNGKSHNITENYQRLDPERTEETVALKLNHCAHRFVKGTKIRFVIAGASAGHYLRNTGAPNEANMGSELKSVNHTVHFGGERVSKVTFPVVQ</sequence>
<feature type="domain" description="Xaa-Pro dipeptidyl-peptidase C-terminal" evidence="2">
    <location>
        <begin position="318"/>
        <end position="543"/>
    </location>
</feature>
<evidence type="ECO:0000259" key="2">
    <source>
        <dbReference type="SMART" id="SM00939"/>
    </source>
</evidence>
<dbReference type="AlphaFoldDB" id="A0A6A5ZW01"/>
<dbReference type="SUPFAM" id="SSF49785">
    <property type="entry name" value="Galactose-binding domain-like"/>
    <property type="match status" value="1"/>
</dbReference>
<dbReference type="Gene3D" id="3.40.50.1820">
    <property type="entry name" value="alpha/beta hydrolase"/>
    <property type="match status" value="1"/>
</dbReference>
<dbReference type="OrthoDB" id="416441at2759"/>
<dbReference type="GO" id="GO:0008239">
    <property type="term" value="F:dipeptidyl-peptidase activity"/>
    <property type="evidence" value="ECO:0007669"/>
    <property type="project" value="InterPro"/>
</dbReference>
<dbReference type="InterPro" id="IPR000383">
    <property type="entry name" value="Xaa-Pro-like_dom"/>
</dbReference>
<dbReference type="Gene3D" id="2.60.120.260">
    <property type="entry name" value="Galactose-binding domain-like"/>
    <property type="match status" value="1"/>
</dbReference>
<dbReference type="Pfam" id="PF08530">
    <property type="entry name" value="PepX_C"/>
    <property type="match status" value="1"/>
</dbReference>
<dbReference type="SUPFAM" id="SSF53474">
    <property type="entry name" value="alpha/beta-Hydrolases"/>
    <property type="match status" value="1"/>
</dbReference>
<dbReference type="InterPro" id="IPR005674">
    <property type="entry name" value="CocE/Ser_esterase"/>
</dbReference>
<dbReference type="InterPro" id="IPR029058">
    <property type="entry name" value="AB_hydrolase_fold"/>
</dbReference>
<dbReference type="InterPro" id="IPR013736">
    <property type="entry name" value="Xaa-Pro_dipept_C"/>
</dbReference>
<dbReference type="Gene3D" id="1.10.3020.10">
    <property type="entry name" value="alpha-amino acid ester hydrolase ( Helical cap domain)"/>
    <property type="match status" value="1"/>
</dbReference>